<evidence type="ECO:0000313" key="2">
    <source>
        <dbReference type="Proteomes" id="UP000593564"/>
    </source>
</evidence>
<dbReference type="Proteomes" id="UP000593564">
    <property type="component" value="Unassembled WGS sequence"/>
</dbReference>
<dbReference type="AlphaFoldDB" id="A0A7J7G431"/>
<accession>A0A7J7G431</accession>
<proteinExistence type="predicted"/>
<name>A0A7J7G431_CAMSI</name>
<dbReference type="EMBL" id="JACBKZ010000013">
    <property type="protein sequence ID" value="KAF5935493.1"/>
    <property type="molecule type" value="Genomic_DNA"/>
</dbReference>
<keyword evidence="2" id="KW-1185">Reference proteome</keyword>
<gene>
    <name evidence="1" type="ORF">HYC85_026622</name>
</gene>
<sequence>MQMFGGFRLVCTAIFCSTDRRHAYHAYHANVRRMGSCIPVMRRLRSSSSILQCKFCFVPDLLEKEIAGSKSSFLLSSEAGTIYTHHQKTVIVDADAGHYKRKIIAFVGLRSAGIPPQQPVAANLTIATASGSSSSSGNGANCSSSSVFASIFASSTPSGVSQPSHSPSSFSDMLCAVAGPEHHQTDLSNNNPPSMELDSRRFPSTTISRRFPSKKVWCRHYGCGS</sequence>
<evidence type="ECO:0000313" key="1">
    <source>
        <dbReference type="EMBL" id="KAF5935493.1"/>
    </source>
</evidence>
<organism evidence="1 2">
    <name type="scientific">Camellia sinensis</name>
    <name type="common">Tea plant</name>
    <name type="synonym">Thea sinensis</name>
    <dbReference type="NCBI Taxonomy" id="4442"/>
    <lineage>
        <taxon>Eukaryota</taxon>
        <taxon>Viridiplantae</taxon>
        <taxon>Streptophyta</taxon>
        <taxon>Embryophyta</taxon>
        <taxon>Tracheophyta</taxon>
        <taxon>Spermatophyta</taxon>
        <taxon>Magnoliopsida</taxon>
        <taxon>eudicotyledons</taxon>
        <taxon>Gunneridae</taxon>
        <taxon>Pentapetalae</taxon>
        <taxon>asterids</taxon>
        <taxon>Ericales</taxon>
        <taxon>Theaceae</taxon>
        <taxon>Camellia</taxon>
    </lineage>
</organism>
<reference evidence="2" key="1">
    <citation type="journal article" date="2020" name="Nat. Commun.">
        <title>Genome assembly of wild tea tree DASZ reveals pedigree and selection history of tea varieties.</title>
        <authorList>
            <person name="Zhang W."/>
            <person name="Zhang Y."/>
            <person name="Qiu H."/>
            <person name="Guo Y."/>
            <person name="Wan H."/>
            <person name="Zhang X."/>
            <person name="Scossa F."/>
            <person name="Alseekh S."/>
            <person name="Zhang Q."/>
            <person name="Wang P."/>
            <person name="Xu L."/>
            <person name="Schmidt M.H."/>
            <person name="Jia X."/>
            <person name="Li D."/>
            <person name="Zhu A."/>
            <person name="Guo F."/>
            <person name="Chen W."/>
            <person name="Ni D."/>
            <person name="Usadel B."/>
            <person name="Fernie A.R."/>
            <person name="Wen W."/>
        </authorList>
    </citation>
    <scope>NUCLEOTIDE SEQUENCE [LARGE SCALE GENOMIC DNA]</scope>
    <source>
        <strain evidence="2">cv. G240</strain>
    </source>
</reference>
<comment type="caution">
    <text evidence="1">The sequence shown here is derived from an EMBL/GenBank/DDBJ whole genome shotgun (WGS) entry which is preliminary data.</text>
</comment>
<reference evidence="1 2" key="2">
    <citation type="submission" date="2020-07" db="EMBL/GenBank/DDBJ databases">
        <title>Genome assembly of wild tea tree DASZ reveals pedigree and selection history of tea varieties.</title>
        <authorList>
            <person name="Zhang W."/>
        </authorList>
    </citation>
    <scope>NUCLEOTIDE SEQUENCE [LARGE SCALE GENOMIC DNA]</scope>
    <source>
        <strain evidence="2">cv. G240</strain>
        <tissue evidence="1">Leaf</tissue>
    </source>
</reference>
<protein>
    <submittedName>
        <fullName evidence="1">Uncharacterized protein</fullName>
    </submittedName>
</protein>